<dbReference type="PROSITE" id="PS50977">
    <property type="entry name" value="HTH_TETR_2"/>
    <property type="match status" value="1"/>
</dbReference>
<comment type="caution">
    <text evidence="4">The sequence shown here is derived from an EMBL/GenBank/DDBJ whole genome shotgun (WGS) entry which is preliminary data.</text>
</comment>
<keyword evidence="1 2" id="KW-0238">DNA-binding</keyword>
<protein>
    <submittedName>
        <fullName evidence="4">DNA-binding transcriptional regulator YbjK</fullName>
    </submittedName>
</protein>
<evidence type="ECO:0000256" key="2">
    <source>
        <dbReference type="PROSITE-ProRule" id="PRU00335"/>
    </source>
</evidence>
<dbReference type="PANTHER" id="PTHR30055:SF226">
    <property type="entry name" value="HTH-TYPE TRANSCRIPTIONAL REGULATOR PKSA"/>
    <property type="match status" value="1"/>
</dbReference>
<keyword evidence="5" id="KW-1185">Reference proteome</keyword>
<dbReference type="SUPFAM" id="SSF48498">
    <property type="entry name" value="Tetracyclin repressor-like, C-terminal domain"/>
    <property type="match status" value="1"/>
</dbReference>
<feature type="domain" description="HTH tetR-type" evidence="3">
    <location>
        <begin position="11"/>
        <end position="71"/>
    </location>
</feature>
<dbReference type="InterPro" id="IPR001647">
    <property type="entry name" value="HTH_TetR"/>
</dbReference>
<evidence type="ECO:0000256" key="1">
    <source>
        <dbReference type="ARBA" id="ARBA00023125"/>
    </source>
</evidence>
<dbReference type="SUPFAM" id="SSF46689">
    <property type="entry name" value="Homeodomain-like"/>
    <property type="match status" value="1"/>
</dbReference>
<evidence type="ECO:0000313" key="5">
    <source>
        <dbReference type="Proteomes" id="UP001183629"/>
    </source>
</evidence>
<evidence type="ECO:0000259" key="3">
    <source>
        <dbReference type="PROSITE" id="PS50977"/>
    </source>
</evidence>
<dbReference type="InterPro" id="IPR050109">
    <property type="entry name" value="HTH-type_TetR-like_transc_reg"/>
</dbReference>
<feature type="DNA-binding region" description="H-T-H motif" evidence="2">
    <location>
        <begin position="34"/>
        <end position="53"/>
    </location>
</feature>
<proteinExistence type="predicted"/>
<dbReference type="EMBL" id="JAVDYC010000001">
    <property type="protein sequence ID" value="MDR7321181.1"/>
    <property type="molecule type" value="Genomic_DNA"/>
</dbReference>
<dbReference type="InterPro" id="IPR009057">
    <property type="entry name" value="Homeodomain-like_sf"/>
</dbReference>
<dbReference type="Pfam" id="PF00440">
    <property type="entry name" value="TetR_N"/>
    <property type="match status" value="1"/>
</dbReference>
<name>A0AAE3ZKW2_9ACTN</name>
<dbReference type="InterPro" id="IPR041583">
    <property type="entry name" value="TetR_C_31"/>
</dbReference>
<dbReference type="RefSeq" id="WP_310410010.1">
    <property type="nucleotide sequence ID" value="NZ_JAVDYC010000001.1"/>
</dbReference>
<dbReference type="Proteomes" id="UP001183629">
    <property type="component" value="Unassembled WGS sequence"/>
</dbReference>
<gene>
    <name evidence="4" type="ORF">J2S44_001431</name>
</gene>
<dbReference type="AlphaFoldDB" id="A0AAE3ZKW2"/>
<dbReference type="Pfam" id="PF17940">
    <property type="entry name" value="TetR_C_31"/>
    <property type="match status" value="1"/>
</dbReference>
<organism evidence="4 5">
    <name type="scientific">Catenuloplanes niger</name>
    <dbReference type="NCBI Taxonomy" id="587534"/>
    <lineage>
        <taxon>Bacteria</taxon>
        <taxon>Bacillati</taxon>
        <taxon>Actinomycetota</taxon>
        <taxon>Actinomycetes</taxon>
        <taxon>Micromonosporales</taxon>
        <taxon>Micromonosporaceae</taxon>
        <taxon>Catenuloplanes</taxon>
    </lineage>
</organism>
<accession>A0AAE3ZKW2</accession>
<dbReference type="InterPro" id="IPR036271">
    <property type="entry name" value="Tet_transcr_reg_TetR-rel_C_sf"/>
</dbReference>
<evidence type="ECO:0000313" key="4">
    <source>
        <dbReference type="EMBL" id="MDR7321181.1"/>
    </source>
</evidence>
<dbReference type="GO" id="GO:0000976">
    <property type="term" value="F:transcription cis-regulatory region binding"/>
    <property type="evidence" value="ECO:0007669"/>
    <property type="project" value="TreeGrafter"/>
</dbReference>
<dbReference type="PANTHER" id="PTHR30055">
    <property type="entry name" value="HTH-TYPE TRANSCRIPTIONAL REGULATOR RUTR"/>
    <property type="match status" value="1"/>
</dbReference>
<reference evidence="4 5" key="1">
    <citation type="submission" date="2023-07" db="EMBL/GenBank/DDBJ databases">
        <title>Sequencing the genomes of 1000 actinobacteria strains.</title>
        <authorList>
            <person name="Klenk H.-P."/>
        </authorList>
    </citation>
    <scope>NUCLEOTIDE SEQUENCE [LARGE SCALE GENOMIC DNA]</scope>
    <source>
        <strain evidence="4 5">DSM 44711</strain>
    </source>
</reference>
<dbReference type="GO" id="GO:0003700">
    <property type="term" value="F:DNA-binding transcription factor activity"/>
    <property type="evidence" value="ECO:0007669"/>
    <property type="project" value="TreeGrafter"/>
</dbReference>
<sequence>MAGTRRVANDPLRKQRILDAALVVIQQAGVHSTTHRRIAEAAGVPLGSLTYYFDGLPDIIEQAFRYLSDTMSGHYRAALAAAPDPAAACAAVTDLICGGDYTSPREQTLIYEMYAYANHDPAVAEIARAWVRRSHASLALHFDERACRAMDALIEGWSMHRVLEGAPLDRDMVLATITAIAARFPLRADARSGTIEGAQSRRTRSSR</sequence>
<dbReference type="Gene3D" id="1.10.357.10">
    <property type="entry name" value="Tetracycline Repressor, domain 2"/>
    <property type="match status" value="1"/>
</dbReference>